<organism evidence="2 3">
    <name type="scientific">Candidatus Magasanikbacteria bacterium CG_4_10_14_0_2_um_filter_37_12</name>
    <dbReference type="NCBI Taxonomy" id="1974637"/>
    <lineage>
        <taxon>Bacteria</taxon>
        <taxon>Candidatus Magasanikiibacteriota</taxon>
    </lineage>
</organism>
<dbReference type="Proteomes" id="UP000228568">
    <property type="component" value="Unassembled WGS sequence"/>
</dbReference>
<feature type="transmembrane region" description="Helical" evidence="1">
    <location>
        <begin position="21"/>
        <end position="52"/>
    </location>
</feature>
<protein>
    <submittedName>
        <fullName evidence="2">Uncharacterized protein</fullName>
    </submittedName>
</protein>
<dbReference type="AlphaFoldDB" id="A0A2M7V850"/>
<reference evidence="3" key="1">
    <citation type="submission" date="2017-09" db="EMBL/GenBank/DDBJ databases">
        <title>Depth-based differentiation of microbial function through sediment-hosted aquifers and enrichment of novel symbionts in the deep terrestrial subsurface.</title>
        <authorList>
            <person name="Probst A.J."/>
            <person name="Ladd B."/>
            <person name="Jarett J.K."/>
            <person name="Geller-Mcgrath D.E."/>
            <person name="Sieber C.M.K."/>
            <person name="Emerson J.B."/>
            <person name="Anantharaman K."/>
            <person name="Thomas B.C."/>
            <person name="Malmstrom R."/>
            <person name="Stieglmeier M."/>
            <person name="Klingl A."/>
            <person name="Woyke T."/>
            <person name="Ryan C.M."/>
            <person name="Banfield J.F."/>
        </authorList>
    </citation>
    <scope>NUCLEOTIDE SEQUENCE [LARGE SCALE GENOMIC DNA]</scope>
</reference>
<proteinExistence type="predicted"/>
<dbReference type="EMBL" id="PFPK01000025">
    <property type="protein sequence ID" value="PIZ94957.1"/>
    <property type="molecule type" value="Genomic_DNA"/>
</dbReference>
<accession>A0A2M7V850</accession>
<evidence type="ECO:0000313" key="3">
    <source>
        <dbReference type="Proteomes" id="UP000228568"/>
    </source>
</evidence>
<evidence type="ECO:0000256" key="1">
    <source>
        <dbReference type="SAM" id="Phobius"/>
    </source>
</evidence>
<sequence>MEQQPTADIQPTSTKNKKRGFLLTAWLVFMLFWYGLASLGLILGGGVLTALLEAFMPAVAFAGWLFFVIMGLVNVIGFIFTIFIFMWKKWALYTVLGIGVAFGLVVFVFSGFAFKTLVSSLLSPAILALLTYPKLKFFN</sequence>
<gene>
    <name evidence="2" type="ORF">COX81_02245</name>
</gene>
<keyword evidence="1" id="KW-0812">Transmembrane</keyword>
<feature type="transmembrane region" description="Helical" evidence="1">
    <location>
        <begin position="58"/>
        <end position="83"/>
    </location>
</feature>
<evidence type="ECO:0000313" key="2">
    <source>
        <dbReference type="EMBL" id="PIZ94957.1"/>
    </source>
</evidence>
<keyword evidence="1" id="KW-1133">Transmembrane helix</keyword>
<name>A0A2M7V850_9BACT</name>
<keyword evidence="1" id="KW-0472">Membrane</keyword>
<feature type="transmembrane region" description="Helical" evidence="1">
    <location>
        <begin position="90"/>
        <end position="110"/>
    </location>
</feature>
<comment type="caution">
    <text evidence="2">The sequence shown here is derived from an EMBL/GenBank/DDBJ whole genome shotgun (WGS) entry which is preliminary data.</text>
</comment>